<evidence type="ECO:0000256" key="8">
    <source>
        <dbReference type="ARBA" id="ARBA00022741"/>
    </source>
</evidence>
<dbReference type="Gene3D" id="3.20.20.70">
    <property type="entry name" value="Aldolase class I"/>
    <property type="match status" value="1"/>
</dbReference>
<proteinExistence type="inferred from homology"/>
<comment type="caution">
    <text evidence="13">The sequence shown here is derived from an EMBL/GenBank/DDBJ whole genome shotgun (WGS) entry which is preliminary data.</text>
</comment>
<evidence type="ECO:0000256" key="3">
    <source>
        <dbReference type="ARBA" id="ARBA00009881"/>
    </source>
</evidence>
<evidence type="ECO:0000256" key="2">
    <source>
        <dbReference type="ARBA" id="ARBA00003535"/>
    </source>
</evidence>
<evidence type="ECO:0000313" key="14">
    <source>
        <dbReference type="Proteomes" id="UP000233343"/>
    </source>
</evidence>
<keyword evidence="7" id="KW-0288">FMN</keyword>
<dbReference type="CDD" id="cd04730">
    <property type="entry name" value="NPD_like"/>
    <property type="match status" value="1"/>
</dbReference>
<keyword evidence="6" id="KW-0285">Flavoprotein</keyword>
<dbReference type="EMBL" id="PISD01000023">
    <property type="protein sequence ID" value="PKG28811.1"/>
    <property type="molecule type" value="Genomic_DNA"/>
</dbReference>
<dbReference type="PANTHER" id="PTHR42747:SF3">
    <property type="entry name" value="NITRONATE MONOOXYGENASE-RELATED"/>
    <property type="match status" value="1"/>
</dbReference>
<evidence type="ECO:0000256" key="12">
    <source>
        <dbReference type="ARBA" id="ARBA00049401"/>
    </source>
</evidence>
<comment type="cofactor">
    <cofactor evidence="1">
        <name>FMN</name>
        <dbReference type="ChEBI" id="CHEBI:58210"/>
    </cofactor>
</comment>
<name>A0A2N0ZH25_9BACI</name>
<evidence type="ECO:0000256" key="7">
    <source>
        <dbReference type="ARBA" id="ARBA00022643"/>
    </source>
</evidence>
<dbReference type="GO" id="GO:0018580">
    <property type="term" value="F:nitronate monooxygenase activity"/>
    <property type="evidence" value="ECO:0007669"/>
    <property type="project" value="InterPro"/>
</dbReference>
<reference evidence="13 14" key="1">
    <citation type="journal article" date="2010" name="Int. J. Syst. Evol. Microbiol.">
        <title>Bacillus horneckiae sp. nov., isolated from a spacecraft-assembly clean room.</title>
        <authorList>
            <person name="Vaishampayan P."/>
            <person name="Probst A."/>
            <person name="Krishnamurthi S."/>
            <person name="Ghosh S."/>
            <person name="Osman S."/>
            <person name="McDowall A."/>
            <person name="Ruckmani A."/>
            <person name="Mayilraj S."/>
            <person name="Venkateswaran K."/>
        </authorList>
    </citation>
    <scope>NUCLEOTIDE SEQUENCE [LARGE SCALE GENOMIC DNA]</scope>
    <source>
        <strain evidence="14">1PO1SC</strain>
    </source>
</reference>
<evidence type="ECO:0000256" key="11">
    <source>
        <dbReference type="ARBA" id="ARBA00031155"/>
    </source>
</evidence>
<organism evidence="13 14">
    <name type="scientific">Cytobacillus horneckiae</name>
    <dbReference type="NCBI Taxonomy" id="549687"/>
    <lineage>
        <taxon>Bacteria</taxon>
        <taxon>Bacillati</taxon>
        <taxon>Bacillota</taxon>
        <taxon>Bacilli</taxon>
        <taxon>Bacillales</taxon>
        <taxon>Bacillaceae</taxon>
        <taxon>Cytobacillus</taxon>
    </lineage>
</organism>
<evidence type="ECO:0000256" key="4">
    <source>
        <dbReference type="ARBA" id="ARBA00013457"/>
    </source>
</evidence>
<evidence type="ECO:0000256" key="9">
    <source>
        <dbReference type="ARBA" id="ARBA00023002"/>
    </source>
</evidence>
<dbReference type="GO" id="GO:0009636">
    <property type="term" value="P:response to toxic substance"/>
    <property type="evidence" value="ECO:0007669"/>
    <property type="project" value="UniProtKB-KW"/>
</dbReference>
<keyword evidence="8" id="KW-0547">Nucleotide-binding</keyword>
<dbReference type="Pfam" id="PF03060">
    <property type="entry name" value="NMO"/>
    <property type="match status" value="1"/>
</dbReference>
<keyword evidence="5" id="KW-0216">Detoxification</keyword>
<keyword evidence="9" id="KW-0560">Oxidoreductase</keyword>
<dbReference type="InterPro" id="IPR013785">
    <property type="entry name" value="Aldolase_TIM"/>
</dbReference>
<comment type="similarity">
    <text evidence="3">Belongs to the nitronate monooxygenase family. NMO class I subfamily.</text>
</comment>
<sequence length="354" mass="38335">MGWNQNRVTELLKIDYPIFQAPMAGGATTVELVSQTSECGGLGNIGAGYMNPMDIANSIQEIRKATNRTFGINLFVPEEPDAFTEEKVKSAIAALSPYKNELEIAEDIILPQKDHLLFYEEQLEAVMKAMVPVCSFTFGIPHHSVIEKLKQEGTVVIGTATNVEEALLWEKSGADIVVAQGSEAGGHRGTFLNDDTTGLVGGLALIPQVVDAVQIPVIAAGGIMDARGIAAAFMLGAEGVQLGTAFLTAEESGIHLTYKDALLNTNGETSITKAFSGKMARGITNRYMREMADKEILPFPYQNDLTNAIRKRAASKENPDFMSLWAGQAVKLAEQKNVQQLMNEWIEGTGRLLD</sequence>
<dbReference type="SUPFAM" id="SSF51412">
    <property type="entry name" value="Inosine monophosphate dehydrogenase (IMPDH)"/>
    <property type="match status" value="1"/>
</dbReference>
<dbReference type="InterPro" id="IPR004136">
    <property type="entry name" value="NMO"/>
</dbReference>
<dbReference type="RefSeq" id="WP_066193249.1">
    <property type="nucleotide sequence ID" value="NZ_JAFDQP010000003.1"/>
</dbReference>
<evidence type="ECO:0000313" key="13">
    <source>
        <dbReference type="EMBL" id="PKG28811.1"/>
    </source>
</evidence>
<gene>
    <name evidence="13" type="ORF">CWS20_11605</name>
</gene>
<protein>
    <recommendedName>
        <fullName evidence="4">Probable nitronate monooxygenase</fullName>
    </recommendedName>
    <alternativeName>
        <fullName evidence="11">Propionate 3-nitronate monooxygenase</fullName>
    </alternativeName>
</protein>
<evidence type="ECO:0000256" key="5">
    <source>
        <dbReference type="ARBA" id="ARBA00022575"/>
    </source>
</evidence>
<dbReference type="FunFam" id="3.20.20.70:FF:000154">
    <property type="entry name" value="Probable nitronate monooxygenase"/>
    <property type="match status" value="1"/>
</dbReference>
<dbReference type="GO" id="GO:0000166">
    <property type="term" value="F:nucleotide binding"/>
    <property type="evidence" value="ECO:0007669"/>
    <property type="project" value="UniProtKB-KW"/>
</dbReference>
<dbReference type="Proteomes" id="UP000233343">
    <property type="component" value="Unassembled WGS sequence"/>
</dbReference>
<evidence type="ECO:0000256" key="10">
    <source>
        <dbReference type="ARBA" id="ARBA00023033"/>
    </source>
</evidence>
<comment type="catalytic activity">
    <reaction evidence="12">
        <text>3 propionate 3-nitronate + 3 O2 + H2O = 3 3-oxopropanoate + 2 nitrate + nitrite + H2O2 + 3 H(+)</text>
        <dbReference type="Rhea" id="RHEA:57332"/>
        <dbReference type="ChEBI" id="CHEBI:15377"/>
        <dbReference type="ChEBI" id="CHEBI:15378"/>
        <dbReference type="ChEBI" id="CHEBI:15379"/>
        <dbReference type="ChEBI" id="CHEBI:16240"/>
        <dbReference type="ChEBI" id="CHEBI:16301"/>
        <dbReference type="ChEBI" id="CHEBI:17632"/>
        <dbReference type="ChEBI" id="CHEBI:33190"/>
        <dbReference type="ChEBI" id="CHEBI:136067"/>
    </reaction>
</comment>
<accession>A0A2N0ZH25</accession>
<keyword evidence="10 13" id="KW-0503">Monooxygenase</keyword>
<dbReference type="PANTHER" id="PTHR42747">
    <property type="entry name" value="NITRONATE MONOOXYGENASE-RELATED"/>
    <property type="match status" value="1"/>
</dbReference>
<comment type="function">
    <text evidence="2">Nitronate monooxygenase that uses molecular oxygen to catalyze the oxidative denitrification of alkyl nitronates. Acts on propionate 3-nitronate (P3N), the presumed physiological substrate. Probably functions in the detoxification of P3N, a metabolic poison produced by plants and fungi as a defense mechanism.</text>
</comment>
<evidence type="ECO:0000256" key="6">
    <source>
        <dbReference type="ARBA" id="ARBA00022630"/>
    </source>
</evidence>
<dbReference type="AlphaFoldDB" id="A0A2N0ZH25"/>
<evidence type="ECO:0000256" key="1">
    <source>
        <dbReference type="ARBA" id="ARBA00001917"/>
    </source>
</evidence>
<keyword evidence="14" id="KW-1185">Reference proteome</keyword>